<protein>
    <submittedName>
        <fullName evidence="4">Uncharacterized protein</fullName>
    </submittedName>
</protein>
<dbReference type="InterPro" id="IPR008854">
    <property type="entry name" value="TPMT"/>
</dbReference>
<dbReference type="GO" id="GO:0032259">
    <property type="term" value="P:methylation"/>
    <property type="evidence" value="ECO:0007669"/>
    <property type="project" value="UniProtKB-KW"/>
</dbReference>
<dbReference type="GO" id="GO:0008757">
    <property type="term" value="F:S-adenosylmethionine-dependent methyltransferase activity"/>
    <property type="evidence" value="ECO:0007669"/>
    <property type="project" value="InterPro"/>
</dbReference>
<name>A0A383EEV9_9ZZZZ</name>
<accession>A0A383EEV9</accession>
<feature type="non-terminal residue" evidence="4">
    <location>
        <position position="25"/>
    </location>
</feature>
<evidence type="ECO:0000256" key="3">
    <source>
        <dbReference type="ARBA" id="ARBA00022691"/>
    </source>
</evidence>
<organism evidence="4">
    <name type="scientific">marine metagenome</name>
    <dbReference type="NCBI Taxonomy" id="408172"/>
    <lineage>
        <taxon>unclassified sequences</taxon>
        <taxon>metagenomes</taxon>
        <taxon>ecological metagenomes</taxon>
    </lineage>
</organism>
<keyword evidence="1" id="KW-0489">Methyltransferase</keyword>
<sequence length="25" mass="3184">MDKNNDNEEWEARWNEHRIGFHISR</sequence>
<evidence type="ECO:0000313" key="4">
    <source>
        <dbReference type="EMBL" id="SVE55377.1"/>
    </source>
</evidence>
<evidence type="ECO:0000256" key="1">
    <source>
        <dbReference type="ARBA" id="ARBA00022603"/>
    </source>
</evidence>
<keyword evidence="3" id="KW-0949">S-adenosyl-L-methionine</keyword>
<proteinExistence type="predicted"/>
<evidence type="ECO:0000256" key="2">
    <source>
        <dbReference type="ARBA" id="ARBA00022679"/>
    </source>
</evidence>
<dbReference type="PROSITE" id="PS51585">
    <property type="entry name" value="SAM_MT_TPMT"/>
    <property type="match status" value="1"/>
</dbReference>
<keyword evidence="2" id="KW-0808">Transferase</keyword>
<dbReference type="AlphaFoldDB" id="A0A383EEV9"/>
<reference evidence="4" key="1">
    <citation type="submission" date="2018-05" db="EMBL/GenBank/DDBJ databases">
        <authorList>
            <person name="Lanie J.A."/>
            <person name="Ng W.-L."/>
            <person name="Kazmierczak K.M."/>
            <person name="Andrzejewski T.M."/>
            <person name="Davidsen T.M."/>
            <person name="Wayne K.J."/>
            <person name="Tettelin H."/>
            <person name="Glass J.I."/>
            <person name="Rusch D."/>
            <person name="Podicherti R."/>
            <person name="Tsui H.-C.T."/>
            <person name="Winkler M.E."/>
        </authorList>
    </citation>
    <scope>NUCLEOTIDE SEQUENCE</scope>
</reference>
<dbReference type="EMBL" id="UINC01225351">
    <property type="protein sequence ID" value="SVE55377.1"/>
    <property type="molecule type" value="Genomic_DNA"/>
</dbReference>
<gene>
    <name evidence="4" type="ORF">METZ01_LOCUS508231</name>
</gene>